<keyword evidence="1 3" id="KW-0145">Chemotaxis</keyword>
<keyword evidence="2 3" id="KW-0378">Hydrolase</keyword>
<dbReference type="PANTHER" id="PTHR35147">
    <property type="entry name" value="CHEMORECEPTOR GLUTAMINE DEAMIDASE CHED-RELATED"/>
    <property type="match status" value="1"/>
</dbReference>
<dbReference type="HAMAP" id="MF_01440">
    <property type="entry name" value="CheD"/>
    <property type="match status" value="1"/>
</dbReference>
<dbReference type="EC" id="3.5.1.44" evidence="3"/>
<dbReference type="CDD" id="cd16352">
    <property type="entry name" value="CheD"/>
    <property type="match status" value="1"/>
</dbReference>
<sequence length="195" mass="21643">MSPQPQVKPPLPLVNKIVMPGEYYVSWVPAQISTLLGSCVSACLWDSRRRIGGLNHFMLPDSPSDNHGPSDKTKTLLYGLYSMECLINDLLTMGAKREHLVAKVFGGANITGALNTQHIGRRNAEFVINFLYKDKIKVVASDLGGPHSRRIRFNTQTSAVRVERVASANSAALNQERRYCDKLNKDPVNGDIVFF</sequence>
<dbReference type="EMBL" id="AP028947">
    <property type="protein sequence ID" value="BET25573.1"/>
    <property type="molecule type" value="Genomic_DNA"/>
</dbReference>
<dbReference type="InterPro" id="IPR038592">
    <property type="entry name" value="CheD-like_sf"/>
</dbReference>
<dbReference type="AlphaFoldDB" id="A0AA86MAZ3"/>
<reference evidence="4 5" key="1">
    <citation type="submission" date="2023-10" db="EMBL/GenBank/DDBJ databases">
        <title>Complete Genome Sequence of Limnobacter thiooxidans CS-K2T, Isolated from freshwater lake sediments in Bavaria, Germany.</title>
        <authorList>
            <person name="Naruki M."/>
            <person name="Watanabe A."/>
            <person name="Warashina T."/>
            <person name="Morita T."/>
            <person name="Arakawa K."/>
        </authorList>
    </citation>
    <scope>NUCLEOTIDE SEQUENCE [LARGE SCALE GENOMIC DNA]</scope>
    <source>
        <strain evidence="4 5">CS-K2</strain>
    </source>
</reference>
<dbReference type="PANTHER" id="PTHR35147:SF2">
    <property type="entry name" value="CHEMORECEPTOR GLUTAMINE DEAMIDASE CHED-RELATED"/>
    <property type="match status" value="1"/>
</dbReference>
<name>A0AA86MAZ3_9BURK</name>
<evidence type="ECO:0000256" key="2">
    <source>
        <dbReference type="ARBA" id="ARBA00022801"/>
    </source>
</evidence>
<protein>
    <recommendedName>
        <fullName evidence="3">Probable chemoreceptor glutamine deamidase CheD</fullName>
        <ecNumber evidence="3">3.5.1.44</ecNumber>
    </recommendedName>
</protein>
<dbReference type="RefSeq" id="WP_298217730.1">
    <property type="nucleotide sequence ID" value="NZ_AP028947.1"/>
</dbReference>
<keyword evidence="5" id="KW-1185">Reference proteome</keyword>
<accession>A0AA86MAZ3</accession>
<gene>
    <name evidence="3 4" type="primary">cheD</name>
    <name evidence="4" type="ORF">RGQ30_10740</name>
</gene>
<evidence type="ECO:0000313" key="4">
    <source>
        <dbReference type="EMBL" id="BET25573.1"/>
    </source>
</evidence>
<dbReference type="Pfam" id="PF03975">
    <property type="entry name" value="CheD"/>
    <property type="match status" value="1"/>
</dbReference>
<comment type="function">
    <text evidence="3">Probably deamidates glutamine residues to glutamate on methyl-accepting chemotaxis receptors (MCPs), playing an important role in chemotaxis.</text>
</comment>
<comment type="catalytic activity">
    <reaction evidence="3">
        <text>L-glutaminyl-[protein] + H2O = L-glutamyl-[protein] + NH4(+)</text>
        <dbReference type="Rhea" id="RHEA:16441"/>
        <dbReference type="Rhea" id="RHEA-COMP:10207"/>
        <dbReference type="Rhea" id="RHEA-COMP:10208"/>
        <dbReference type="ChEBI" id="CHEBI:15377"/>
        <dbReference type="ChEBI" id="CHEBI:28938"/>
        <dbReference type="ChEBI" id="CHEBI:29973"/>
        <dbReference type="ChEBI" id="CHEBI:30011"/>
        <dbReference type="EC" id="3.5.1.44"/>
    </reaction>
</comment>
<dbReference type="GO" id="GO:0050568">
    <property type="term" value="F:protein-glutamine glutaminase activity"/>
    <property type="evidence" value="ECO:0007669"/>
    <property type="project" value="UniProtKB-UniRule"/>
</dbReference>
<evidence type="ECO:0000256" key="3">
    <source>
        <dbReference type="HAMAP-Rule" id="MF_01440"/>
    </source>
</evidence>
<dbReference type="InterPro" id="IPR005659">
    <property type="entry name" value="Chemorcpt_Glu_NH3ase_CheD"/>
</dbReference>
<proteinExistence type="inferred from homology"/>
<dbReference type="Proteomes" id="UP001329151">
    <property type="component" value="Chromosome"/>
</dbReference>
<comment type="similarity">
    <text evidence="3">Belongs to the CheD family.</text>
</comment>
<evidence type="ECO:0000313" key="5">
    <source>
        <dbReference type="Proteomes" id="UP001329151"/>
    </source>
</evidence>
<evidence type="ECO:0000256" key="1">
    <source>
        <dbReference type="ARBA" id="ARBA00022500"/>
    </source>
</evidence>
<dbReference type="KEGG" id="lto:RGQ30_10740"/>
<dbReference type="GO" id="GO:0006935">
    <property type="term" value="P:chemotaxis"/>
    <property type="evidence" value="ECO:0007669"/>
    <property type="project" value="UniProtKB-UniRule"/>
</dbReference>
<dbReference type="Gene3D" id="3.30.1330.200">
    <property type="match status" value="1"/>
</dbReference>
<dbReference type="SUPFAM" id="SSF64438">
    <property type="entry name" value="CNF1/YfiH-like putative cysteine hydrolases"/>
    <property type="match status" value="1"/>
</dbReference>
<dbReference type="InterPro" id="IPR011324">
    <property type="entry name" value="Cytotoxic_necrot_fac-like_cat"/>
</dbReference>
<organism evidence="4 5">
    <name type="scientific">Limnobacter thiooxidans</name>
    <dbReference type="NCBI Taxonomy" id="131080"/>
    <lineage>
        <taxon>Bacteria</taxon>
        <taxon>Pseudomonadati</taxon>
        <taxon>Pseudomonadota</taxon>
        <taxon>Betaproteobacteria</taxon>
        <taxon>Burkholderiales</taxon>
        <taxon>Burkholderiaceae</taxon>
        <taxon>Limnobacter</taxon>
    </lineage>
</organism>